<geneLocation type="plasmid" evidence="1 2">
    <name>pIKMIN-B501</name>
</geneLocation>
<dbReference type="RefSeq" id="WP_181671363.1">
    <property type="nucleotide sequence ID" value="NZ_CP054154.1"/>
</dbReference>
<dbReference type="Proteomes" id="UP000516705">
    <property type="component" value="Plasmid pIKMIN-B501"/>
</dbReference>
<organism evidence="1 2">
    <name type="scientific">Streptococcus salivarius</name>
    <dbReference type="NCBI Taxonomy" id="1304"/>
    <lineage>
        <taxon>Bacteria</taxon>
        <taxon>Bacillati</taxon>
        <taxon>Bacillota</taxon>
        <taxon>Bacilli</taxon>
        <taxon>Lactobacillales</taxon>
        <taxon>Streptococcaceae</taxon>
        <taxon>Streptococcus</taxon>
    </lineage>
</organism>
<proteinExistence type="predicted"/>
<accession>A0A7L6WRB2</accession>
<evidence type="ECO:0000313" key="1">
    <source>
        <dbReference type="EMBL" id="QMI52084.1"/>
    </source>
</evidence>
<reference evidence="1 2" key="1">
    <citation type="journal article" date="2020" name="Microbiol. Resour. Announc.">
        <title>Complete Genome Sequence of Streptococcus salivarius DB-B5, a Novel Probiotic Candidate Isolated from the Supragingival Plaque of a Healthy Female Subject.</title>
        <authorList>
            <person name="Fields F.R."/>
            <person name="Li X."/>
            <person name="Navarre W.W."/>
            <person name="Naito M."/>
        </authorList>
    </citation>
    <scope>NUCLEOTIDE SEQUENCE [LARGE SCALE GENOMIC DNA]</scope>
    <source>
        <strain evidence="1 2">DB-B5</strain>
        <plasmid evidence="1 2">pIKMIN-B501</plasmid>
    </source>
</reference>
<name>A0A7L6WRB2_STRSL</name>
<keyword evidence="1" id="KW-0614">Plasmid</keyword>
<dbReference type="AlphaFoldDB" id="A0A7L6WRB2"/>
<sequence length="148" mass="17096">MKVRFDFFLNKQFSSVEETIFRLVLNGMYNILDIRKLLWILSDQVVAEAVKNLVNRQILNVSFSEGIIKLSDPINSLIQECHYNNYELQLPKEFVPDNHLIIPVEGENSRQLKTAILKTILPNVNLEFLNNSIDFVICKVGDEGENRS</sequence>
<protein>
    <submittedName>
        <fullName evidence="1">Uncharacterized protein</fullName>
    </submittedName>
</protein>
<dbReference type="EMBL" id="CP054154">
    <property type="protein sequence ID" value="QMI52084.1"/>
    <property type="molecule type" value="Genomic_DNA"/>
</dbReference>
<evidence type="ECO:0000313" key="2">
    <source>
        <dbReference type="Proteomes" id="UP000516705"/>
    </source>
</evidence>
<gene>
    <name evidence="1" type="ORF">HRE60_10430</name>
</gene>